<keyword evidence="3" id="KW-1185">Reference proteome</keyword>
<dbReference type="Proteomes" id="UP000440224">
    <property type="component" value="Unassembled WGS sequence"/>
</dbReference>
<proteinExistence type="predicted"/>
<reference evidence="2 3" key="1">
    <citation type="submission" date="2019-10" db="EMBL/GenBank/DDBJ databases">
        <title>A soil myxobacterium in the family Polyangiaceae.</title>
        <authorList>
            <person name="Li Y."/>
            <person name="Wang J."/>
        </authorList>
    </citation>
    <scope>NUCLEOTIDE SEQUENCE [LARGE SCALE GENOMIC DNA]</scope>
    <source>
        <strain evidence="2 3">DSM 14734</strain>
    </source>
</reference>
<evidence type="ECO:0000256" key="1">
    <source>
        <dbReference type="SAM" id="MobiDB-lite"/>
    </source>
</evidence>
<dbReference type="OrthoDB" id="5495089at2"/>
<accession>A0A6N7Q4V2</accession>
<gene>
    <name evidence="2" type="ORF">GF068_41200</name>
</gene>
<evidence type="ECO:0000313" key="3">
    <source>
        <dbReference type="Proteomes" id="UP000440224"/>
    </source>
</evidence>
<evidence type="ECO:0000313" key="2">
    <source>
        <dbReference type="EMBL" id="MRG98286.1"/>
    </source>
</evidence>
<protein>
    <submittedName>
        <fullName evidence="2">Uncharacterized protein</fullName>
    </submittedName>
</protein>
<feature type="region of interest" description="Disordered" evidence="1">
    <location>
        <begin position="1"/>
        <end position="29"/>
    </location>
</feature>
<dbReference type="EMBL" id="WJIE01000028">
    <property type="protein sequence ID" value="MRG98286.1"/>
    <property type="molecule type" value="Genomic_DNA"/>
</dbReference>
<comment type="caution">
    <text evidence="2">The sequence shown here is derived from an EMBL/GenBank/DDBJ whole genome shotgun (WGS) entry which is preliminary data.</text>
</comment>
<dbReference type="RefSeq" id="WP_153825058.1">
    <property type="nucleotide sequence ID" value="NZ_WJIE01000028.1"/>
</dbReference>
<dbReference type="AlphaFoldDB" id="A0A6N7Q4V2"/>
<name>A0A6N7Q4V2_9BACT</name>
<organism evidence="2 3">
    <name type="scientific">Polyangium spumosum</name>
    <dbReference type="NCBI Taxonomy" id="889282"/>
    <lineage>
        <taxon>Bacteria</taxon>
        <taxon>Pseudomonadati</taxon>
        <taxon>Myxococcota</taxon>
        <taxon>Polyangia</taxon>
        <taxon>Polyangiales</taxon>
        <taxon>Polyangiaceae</taxon>
        <taxon>Polyangium</taxon>
    </lineage>
</organism>
<sequence>MVIVRPIDDGEGGGAPDAGADADSGDEDADVPSIIPGDDCNFECLGDCAPFRPAGFTFPFLAWIGPNDGTAPACPDAAPVEQYTWYADLVIPPKPCGPCSCRPSTGACTLPSTITAHAAPCTPPEGTIATPTNPPAGWDGACTAEGAIPADLSCGPGVPCVQSVTFGPLGVEDETCMAVDASNSTTVPPPVPSFSQLARICEGSAFGACESDEHCIPAEQDGFRHCVERLGIHACPAEDYIDRVIVYEAFEDHRTCSPCTCGAPEGSSCSAWITLYEDAACSADTFKASASSTKPTCLDINPEGQGIAAKAATAPTYHAGVCEASGGELSGDVALVGPRTLCCRP</sequence>